<gene>
    <name evidence="1" type="ORF">B1L04_03195</name>
</gene>
<evidence type="ECO:0000313" key="1">
    <source>
        <dbReference type="EMBL" id="OPF19803.1"/>
    </source>
</evidence>
<comment type="caution">
    <text evidence="1">The sequence shown here is derived from an EMBL/GenBank/DDBJ whole genome shotgun (WGS) entry which is preliminary data.</text>
</comment>
<organism evidence="1 2">
    <name type="scientific">Microcystis aeruginosa KW</name>
    <dbReference type="NCBI Taxonomy" id="1960155"/>
    <lineage>
        <taxon>Bacteria</taxon>
        <taxon>Bacillati</taxon>
        <taxon>Cyanobacteriota</taxon>
        <taxon>Cyanophyceae</taxon>
        <taxon>Oscillatoriophycideae</taxon>
        <taxon>Chroococcales</taxon>
        <taxon>Microcystaceae</taxon>
        <taxon>Microcystis</taxon>
    </lineage>
</organism>
<proteinExistence type="predicted"/>
<dbReference type="AlphaFoldDB" id="A0A1V4BYR1"/>
<evidence type="ECO:0000313" key="2">
    <source>
        <dbReference type="Proteomes" id="UP000189835"/>
    </source>
</evidence>
<reference evidence="1 2" key="1">
    <citation type="submission" date="2017-02" db="EMBL/GenBank/DDBJ databases">
        <title>Genome sequence of Microcystis aeruginosa KW.</title>
        <authorList>
            <person name="Oh H.-M."/>
            <person name="Ahn C.-Y."/>
            <person name="Jeong H."/>
            <person name="Srivastava A."/>
            <person name="Lee H.-G."/>
            <person name="Kang S.-R."/>
        </authorList>
    </citation>
    <scope>NUCLEOTIDE SEQUENCE [LARGE SCALE GENOMIC DNA]</scope>
    <source>
        <strain evidence="1 2">KW</strain>
    </source>
</reference>
<sequence length="278" mass="31718">MPIRIMNETIPDNLKLLLAKLKAMGATKILIEYYGEGDSGDIDPPEYDPPTLAAHISAHEVKVLTLFVEDILEPGWEIDSGSEGWVTFDFTNERIAHVHNQRYTEYDTTKQCWNFKGDAVEYDTDIEEESDLKPEMPIIQLPSAVYDLSALLNRTETQRTLLQFWLDFTEVESLTFQGDFEYNDEGGYVRCISLAAISFVSDEAMKALRTRLDPNNTHSDENPDWDELIFQNCLPDIDEDLWCEKLVRPEHPEQEIASINAQIRDAVLSAARELGGRV</sequence>
<name>A0A1V4BYR1_MICAE</name>
<dbReference type="Proteomes" id="UP000189835">
    <property type="component" value="Unassembled WGS sequence"/>
</dbReference>
<accession>A0A1V4BYR1</accession>
<protein>
    <submittedName>
        <fullName evidence="1">Uncharacterized protein</fullName>
    </submittedName>
</protein>
<dbReference type="EMBL" id="MVGR01000002">
    <property type="protein sequence ID" value="OPF19803.1"/>
    <property type="molecule type" value="Genomic_DNA"/>
</dbReference>